<dbReference type="Proteomes" id="UP000006727">
    <property type="component" value="Chromosome 15"/>
</dbReference>
<protein>
    <submittedName>
        <fullName evidence="1 2">Uncharacterized protein</fullName>
    </submittedName>
</protein>
<dbReference type="InParanoid" id="A0A2K1JDY3"/>
<proteinExistence type="predicted"/>
<dbReference type="EnsemblPlants" id="Pp3c15_20578V3.1">
    <property type="protein sequence ID" value="PAC:32928632.CDS.1"/>
    <property type="gene ID" value="Pp3c15_20578"/>
</dbReference>
<dbReference type="AlphaFoldDB" id="A0A2K1JDY3"/>
<reference evidence="1 3" key="2">
    <citation type="journal article" date="2018" name="Plant J.">
        <title>The Physcomitrella patens chromosome-scale assembly reveals moss genome structure and evolution.</title>
        <authorList>
            <person name="Lang D."/>
            <person name="Ullrich K.K."/>
            <person name="Murat F."/>
            <person name="Fuchs J."/>
            <person name="Jenkins J."/>
            <person name="Haas F.B."/>
            <person name="Piednoel M."/>
            <person name="Gundlach H."/>
            <person name="Van Bel M."/>
            <person name="Meyberg R."/>
            <person name="Vives C."/>
            <person name="Morata J."/>
            <person name="Symeonidi A."/>
            <person name="Hiss M."/>
            <person name="Muchero W."/>
            <person name="Kamisugi Y."/>
            <person name="Saleh O."/>
            <person name="Blanc G."/>
            <person name="Decker E.L."/>
            <person name="van Gessel N."/>
            <person name="Grimwood J."/>
            <person name="Hayes R.D."/>
            <person name="Graham S.W."/>
            <person name="Gunter L.E."/>
            <person name="McDaniel S.F."/>
            <person name="Hoernstein S.N.W."/>
            <person name="Larsson A."/>
            <person name="Li F.W."/>
            <person name="Perroud P.F."/>
            <person name="Phillips J."/>
            <person name="Ranjan P."/>
            <person name="Rokshar D.S."/>
            <person name="Rothfels C.J."/>
            <person name="Schneider L."/>
            <person name="Shu S."/>
            <person name="Stevenson D.W."/>
            <person name="Thummler F."/>
            <person name="Tillich M."/>
            <person name="Villarreal Aguilar J.C."/>
            <person name="Widiez T."/>
            <person name="Wong G.K."/>
            <person name="Wymore A."/>
            <person name="Zhang Y."/>
            <person name="Zimmer A.D."/>
            <person name="Quatrano R.S."/>
            <person name="Mayer K.F.X."/>
            <person name="Goodstein D."/>
            <person name="Casacuberta J.M."/>
            <person name="Vandepoele K."/>
            <person name="Reski R."/>
            <person name="Cuming A.C."/>
            <person name="Tuskan G.A."/>
            <person name="Maumus F."/>
            <person name="Salse J."/>
            <person name="Schmutz J."/>
            <person name="Rensing S.A."/>
        </authorList>
    </citation>
    <scope>NUCLEOTIDE SEQUENCE [LARGE SCALE GENOMIC DNA]</scope>
    <source>
        <strain evidence="2 3">cv. Gransden 2004</strain>
    </source>
</reference>
<dbReference type="Gramene" id="Pp3c15_20578V3.1">
    <property type="protein sequence ID" value="PAC:32928632.CDS.1"/>
    <property type="gene ID" value="Pp3c15_20578"/>
</dbReference>
<name>A0A2K1JDY3_PHYPA</name>
<organism evidence="1">
    <name type="scientific">Physcomitrium patens</name>
    <name type="common">Spreading-leaved earth moss</name>
    <name type="synonym">Physcomitrella patens</name>
    <dbReference type="NCBI Taxonomy" id="3218"/>
    <lineage>
        <taxon>Eukaryota</taxon>
        <taxon>Viridiplantae</taxon>
        <taxon>Streptophyta</taxon>
        <taxon>Embryophyta</taxon>
        <taxon>Bryophyta</taxon>
        <taxon>Bryophytina</taxon>
        <taxon>Bryopsida</taxon>
        <taxon>Funariidae</taxon>
        <taxon>Funariales</taxon>
        <taxon>Funariaceae</taxon>
        <taxon>Physcomitrium</taxon>
    </lineage>
</organism>
<evidence type="ECO:0000313" key="1">
    <source>
        <dbReference type="EMBL" id="PNR39719.1"/>
    </source>
</evidence>
<reference evidence="2" key="3">
    <citation type="submission" date="2020-12" db="UniProtKB">
        <authorList>
            <consortium name="EnsemblPlants"/>
        </authorList>
    </citation>
    <scope>IDENTIFICATION</scope>
</reference>
<reference evidence="1 3" key="1">
    <citation type="journal article" date="2008" name="Science">
        <title>The Physcomitrella genome reveals evolutionary insights into the conquest of land by plants.</title>
        <authorList>
            <person name="Rensing S."/>
            <person name="Lang D."/>
            <person name="Zimmer A."/>
            <person name="Terry A."/>
            <person name="Salamov A."/>
            <person name="Shapiro H."/>
            <person name="Nishiyama T."/>
            <person name="Perroud P.-F."/>
            <person name="Lindquist E."/>
            <person name="Kamisugi Y."/>
            <person name="Tanahashi T."/>
            <person name="Sakakibara K."/>
            <person name="Fujita T."/>
            <person name="Oishi K."/>
            <person name="Shin-I T."/>
            <person name="Kuroki Y."/>
            <person name="Toyoda A."/>
            <person name="Suzuki Y."/>
            <person name="Hashimoto A."/>
            <person name="Yamaguchi K."/>
            <person name="Sugano A."/>
            <person name="Kohara Y."/>
            <person name="Fujiyama A."/>
            <person name="Anterola A."/>
            <person name="Aoki S."/>
            <person name="Ashton N."/>
            <person name="Barbazuk W.B."/>
            <person name="Barker E."/>
            <person name="Bennetzen J."/>
            <person name="Bezanilla M."/>
            <person name="Blankenship R."/>
            <person name="Cho S.H."/>
            <person name="Dutcher S."/>
            <person name="Estelle M."/>
            <person name="Fawcett J.A."/>
            <person name="Gundlach H."/>
            <person name="Hanada K."/>
            <person name="Heyl A."/>
            <person name="Hicks K.A."/>
            <person name="Hugh J."/>
            <person name="Lohr M."/>
            <person name="Mayer K."/>
            <person name="Melkozernov A."/>
            <person name="Murata T."/>
            <person name="Nelson D."/>
            <person name="Pils B."/>
            <person name="Prigge M."/>
            <person name="Reiss B."/>
            <person name="Renner T."/>
            <person name="Rombauts S."/>
            <person name="Rushton P."/>
            <person name="Sanderfoot A."/>
            <person name="Schween G."/>
            <person name="Shiu S.-H."/>
            <person name="Stueber K."/>
            <person name="Theodoulou F.L."/>
            <person name="Tu H."/>
            <person name="Van de Peer Y."/>
            <person name="Verrier P.J."/>
            <person name="Waters E."/>
            <person name="Wood A."/>
            <person name="Yang L."/>
            <person name="Cove D."/>
            <person name="Cuming A."/>
            <person name="Hasebe M."/>
            <person name="Lucas S."/>
            <person name="Mishler D.B."/>
            <person name="Reski R."/>
            <person name="Grigoriev I."/>
            <person name="Quatrano R.S."/>
            <person name="Boore J.L."/>
        </authorList>
    </citation>
    <scope>NUCLEOTIDE SEQUENCE [LARGE SCALE GENOMIC DNA]</scope>
    <source>
        <strain evidence="2 3">cv. Gransden 2004</strain>
    </source>
</reference>
<gene>
    <name evidence="1" type="ORF">PHYPA_019998</name>
</gene>
<evidence type="ECO:0000313" key="2">
    <source>
        <dbReference type="EnsemblPlants" id="PAC:32928632.CDS.1"/>
    </source>
</evidence>
<keyword evidence="3" id="KW-1185">Reference proteome</keyword>
<sequence>MLVVPVLTCGCAHAHHHRVFLPVFLTIAGASSDDDGGIGGSGGRCVDRELRLCGCCGLLRVMSLLIHAAITARHSVTHLQSISPAVFMTPSAFNASSIKSSSLSCMF</sequence>
<dbReference type="EMBL" id="ABEU02000015">
    <property type="protein sequence ID" value="PNR39719.1"/>
    <property type="molecule type" value="Genomic_DNA"/>
</dbReference>
<evidence type="ECO:0000313" key="3">
    <source>
        <dbReference type="Proteomes" id="UP000006727"/>
    </source>
</evidence>
<accession>A0A2K1JDY3</accession>